<feature type="region of interest" description="Disordered" evidence="1">
    <location>
        <begin position="88"/>
        <end position="107"/>
    </location>
</feature>
<dbReference type="STRING" id="416874.SAMN04487958_1192"/>
<feature type="compositionally biased region" description="Polar residues" evidence="1">
    <location>
        <begin position="94"/>
        <end position="107"/>
    </location>
</feature>
<dbReference type="RefSeq" id="WP_092830991.1">
    <property type="nucleotide sequence ID" value="NZ_FOGS01000019.1"/>
</dbReference>
<organism evidence="2 3">
    <name type="scientific">Vreelandella subterranea</name>
    <dbReference type="NCBI Taxonomy" id="416874"/>
    <lineage>
        <taxon>Bacteria</taxon>
        <taxon>Pseudomonadati</taxon>
        <taxon>Pseudomonadota</taxon>
        <taxon>Gammaproteobacteria</taxon>
        <taxon>Oceanospirillales</taxon>
        <taxon>Halomonadaceae</taxon>
        <taxon>Vreelandella</taxon>
    </lineage>
</organism>
<accession>A0A1H9WQ28</accession>
<keyword evidence="3" id="KW-1185">Reference proteome</keyword>
<reference evidence="3" key="1">
    <citation type="submission" date="2016-10" db="EMBL/GenBank/DDBJ databases">
        <authorList>
            <person name="Varghese N."/>
            <person name="Submissions S."/>
        </authorList>
    </citation>
    <scope>NUCLEOTIDE SEQUENCE [LARGE SCALE GENOMIC DNA]</scope>
    <source>
        <strain evidence="3">CGMCC 1.6495</strain>
    </source>
</reference>
<evidence type="ECO:0000313" key="3">
    <source>
        <dbReference type="Proteomes" id="UP000198505"/>
    </source>
</evidence>
<sequence>MINTIQAHVIGASRYSMDNGVKGAKVTIMQPSAPDNENQLGNQVSTMSAPYEILDQLHAFAPQMPCALELDIEFRASGGKATMHVLAARKPSATGGQQQPASNGDKK</sequence>
<proteinExistence type="predicted"/>
<dbReference type="EMBL" id="FOGS01000019">
    <property type="protein sequence ID" value="SES35767.1"/>
    <property type="molecule type" value="Genomic_DNA"/>
</dbReference>
<evidence type="ECO:0000313" key="2">
    <source>
        <dbReference type="EMBL" id="SES35767.1"/>
    </source>
</evidence>
<gene>
    <name evidence="2" type="ORF">SAMN04487958_1192</name>
</gene>
<dbReference type="AlphaFoldDB" id="A0A1H9WQ28"/>
<dbReference type="Proteomes" id="UP000198505">
    <property type="component" value="Unassembled WGS sequence"/>
</dbReference>
<name>A0A1H9WQ28_9GAMM</name>
<evidence type="ECO:0000256" key="1">
    <source>
        <dbReference type="SAM" id="MobiDB-lite"/>
    </source>
</evidence>
<protein>
    <submittedName>
        <fullName evidence="2">Uncharacterized protein</fullName>
    </submittedName>
</protein>